<evidence type="ECO:0000313" key="4">
    <source>
        <dbReference type="Proteomes" id="UP000276133"/>
    </source>
</evidence>
<feature type="transmembrane region" description="Helical" evidence="1">
    <location>
        <begin position="116"/>
        <end position="134"/>
    </location>
</feature>
<keyword evidence="1" id="KW-0812">Transmembrane</keyword>
<evidence type="ECO:0000313" key="3">
    <source>
        <dbReference type="EMBL" id="RNA31008.1"/>
    </source>
</evidence>
<feature type="transmembrane region" description="Helical" evidence="1">
    <location>
        <begin position="146"/>
        <end position="163"/>
    </location>
</feature>
<protein>
    <submittedName>
        <fullName evidence="3">Uncharacterized protein</fullName>
    </submittedName>
</protein>
<dbReference type="EMBL" id="REGN01002004">
    <property type="protein sequence ID" value="RNA31008.1"/>
    <property type="molecule type" value="Genomic_DNA"/>
</dbReference>
<gene>
    <name evidence="3" type="ORF">BpHYR1_036118</name>
</gene>
<keyword evidence="4" id="KW-1185">Reference proteome</keyword>
<evidence type="ECO:0000256" key="1">
    <source>
        <dbReference type="SAM" id="Phobius"/>
    </source>
</evidence>
<comment type="caution">
    <text evidence="3">The sequence shown here is derived from an EMBL/GenBank/DDBJ whole genome shotgun (WGS) entry which is preliminary data.</text>
</comment>
<organism evidence="3 4">
    <name type="scientific">Brachionus plicatilis</name>
    <name type="common">Marine rotifer</name>
    <name type="synonym">Brachionus muelleri</name>
    <dbReference type="NCBI Taxonomy" id="10195"/>
    <lineage>
        <taxon>Eukaryota</taxon>
        <taxon>Metazoa</taxon>
        <taxon>Spiralia</taxon>
        <taxon>Gnathifera</taxon>
        <taxon>Rotifera</taxon>
        <taxon>Eurotatoria</taxon>
        <taxon>Monogononta</taxon>
        <taxon>Pseudotrocha</taxon>
        <taxon>Ploima</taxon>
        <taxon>Brachionidae</taxon>
        <taxon>Brachionus</taxon>
    </lineage>
</organism>
<reference evidence="3 4" key="1">
    <citation type="journal article" date="2018" name="Sci. Rep.">
        <title>Genomic signatures of local adaptation to the degree of environmental predictability in rotifers.</title>
        <authorList>
            <person name="Franch-Gras L."/>
            <person name="Hahn C."/>
            <person name="Garcia-Roger E.M."/>
            <person name="Carmona M.J."/>
            <person name="Serra M."/>
            <person name="Gomez A."/>
        </authorList>
    </citation>
    <scope>NUCLEOTIDE SEQUENCE [LARGE SCALE GENOMIC DNA]</scope>
    <source>
        <strain evidence="3">HYR1</strain>
    </source>
</reference>
<keyword evidence="2" id="KW-0732">Signal</keyword>
<keyword evidence="1" id="KW-0472">Membrane</keyword>
<name>A0A3M7S5X4_BRAPC</name>
<evidence type="ECO:0000256" key="2">
    <source>
        <dbReference type="SAM" id="SignalP"/>
    </source>
</evidence>
<dbReference type="Proteomes" id="UP000276133">
    <property type="component" value="Unassembled WGS sequence"/>
</dbReference>
<feature type="chain" id="PRO_5018245744" evidence="2">
    <location>
        <begin position="25"/>
        <end position="218"/>
    </location>
</feature>
<proteinExistence type="predicted"/>
<accession>A0A3M7S5X4</accession>
<feature type="signal peptide" evidence="2">
    <location>
        <begin position="1"/>
        <end position="24"/>
    </location>
</feature>
<dbReference type="AlphaFoldDB" id="A0A3M7S5X4"/>
<sequence length="218" mass="24598">MLCMNGTICCLYLIITWFSKGIKSCRSLGSLLCFKKCSMLGGTYSNTSLSMQIIILCRNCLTPACIRLLWLFMPMAWVKILKISKKMSVQSQSLTLMALEKPLDTLVAMDMAMFRLLANMSFSFWSLVSTYLFISSINELMMGESRFFMSWAFIFGSSCEVTISKLTVSYKNNCSSDDRSFCSCSNIGMGVFGGDCKGDQMTIKSWMAFRIFSTKFPK</sequence>
<keyword evidence="1" id="KW-1133">Transmembrane helix</keyword>